<evidence type="ECO:0000256" key="3">
    <source>
        <dbReference type="ARBA" id="ARBA00022840"/>
    </source>
</evidence>
<dbReference type="SUPFAM" id="SSF52374">
    <property type="entry name" value="Nucleotidylyl transferase"/>
    <property type="match status" value="1"/>
</dbReference>
<evidence type="ECO:0000256" key="1">
    <source>
        <dbReference type="ARBA" id="ARBA00022598"/>
    </source>
</evidence>
<evidence type="ECO:0000256" key="2">
    <source>
        <dbReference type="ARBA" id="ARBA00022741"/>
    </source>
</evidence>
<keyword evidence="7" id="KW-0812">Transmembrane</keyword>
<name>A0A178CP84_9EURO</name>
<feature type="transmembrane region" description="Helical" evidence="7">
    <location>
        <begin position="58"/>
        <end position="80"/>
    </location>
</feature>
<dbReference type="InterPro" id="IPR002300">
    <property type="entry name" value="aa-tRNA-synth_Ia"/>
</dbReference>
<dbReference type="EMBL" id="LVCJ01000066">
    <property type="protein sequence ID" value="OAL31104.1"/>
    <property type="molecule type" value="Genomic_DNA"/>
</dbReference>
<dbReference type="OrthoDB" id="1706657at2759"/>
<proteinExistence type="predicted"/>
<protein>
    <recommendedName>
        <fullName evidence="8">Aminoacyl-tRNA synthetase class Ia domain-containing protein</fullName>
    </recommendedName>
</protein>
<accession>A0A178CP84</accession>
<keyword evidence="2" id="KW-0547">Nucleotide-binding</keyword>
<feature type="region of interest" description="Disordered" evidence="6">
    <location>
        <begin position="227"/>
        <end position="292"/>
    </location>
</feature>
<comment type="caution">
    <text evidence="9">The sequence shown here is derived from an EMBL/GenBank/DDBJ whole genome shotgun (WGS) entry which is preliminary data.</text>
</comment>
<evidence type="ECO:0000313" key="10">
    <source>
        <dbReference type="Proteomes" id="UP000185904"/>
    </source>
</evidence>
<sequence length="292" mass="32623">MRVNKQLRRPKDKKLYTFYDGPPFKVGLPHYDHLLVSTAKDIIPRYWSMEGYYAGRRFLVPFLLLLHFLLSAIIVIIQVMNLGCSGPMVVFVFLHFAFLLTWTLTNGAYKDSKVKSPRVVHVTDHADAVNGGLELRVLVLGKTGVVQRMVNDVEDQHGGAGKARFLGKSQGYLLPCQPPQRYHASSRGSASGQMCYPAFDVRLHSAVNDSWICSTAKFAYHSWENQREAGSQSVPMRASASPYDDKISSDDDDDDDEKRRLPGPSFFPDTSVDGLHEAMGLTTPPRTTASQN</sequence>
<evidence type="ECO:0000256" key="7">
    <source>
        <dbReference type="SAM" id="Phobius"/>
    </source>
</evidence>
<keyword evidence="7" id="KW-1133">Transmembrane helix</keyword>
<feature type="domain" description="Aminoacyl-tRNA synthetase class Ia" evidence="8">
    <location>
        <begin position="5"/>
        <end position="57"/>
    </location>
</feature>
<keyword evidence="10" id="KW-1185">Reference proteome</keyword>
<dbReference type="GO" id="GO:0005524">
    <property type="term" value="F:ATP binding"/>
    <property type="evidence" value="ECO:0007669"/>
    <property type="project" value="UniProtKB-KW"/>
</dbReference>
<keyword evidence="7" id="KW-0472">Membrane</keyword>
<evidence type="ECO:0000256" key="4">
    <source>
        <dbReference type="ARBA" id="ARBA00022917"/>
    </source>
</evidence>
<gene>
    <name evidence="9" type="ORF">AYO20_08435</name>
</gene>
<evidence type="ECO:0000256" key="5">
    <source>
        <dbReference type="ARBA" id="ARBA00023146"/>
    </source>
</evidence>
<organism evidence="9 10">
    <name type="scientific">Fonsecaea nubica</name>
    <dbReference type="NCBI Taxonomy" id="856822"/>
    <lineage>
        <taxon>Eukaryota</taxon>
        <taxon>Fungi</taxon>
        <taxon>Dikarya</taxon>
        <taxon>Ascomycota</taxon>
        <taxon>Pezizomycotina</taxon>
        <taxon>Eurotiomycetes</taxon>
        <taxon>Chaetothyriomycetidae</taxon>
        <taxon>Chaetothyriales</taxon>
        <taxon>Herpotrichiellaceae</taxon>
        <taxon>Fonsecaea</taxon>
    </lineage>
</organism>
<dbReference type="RefSeq" id="XP_022497350.1">
    <property type="nucleotide sequence ID" value="XM_022646712.1"/>
</dbReference>
<evidence type="ECO:0000256" key="6">
    <source>
        <dbReference type="SAM" id="MobiDB-lite"/>
    </source>
</evidence>
<keyword evidence="1" id="KW-0436">Ligase</keyword>
<dbReference type="Proteomes" id="UP000185904">
    <property type="component" value="Unassembled WGS sequence"/>
</dbReference>
<dbReference type="GO" id="GO:0006428">
    <property type="term" value="P:isoleucyl-tRNA aminoacylation"/>
    <property type="evidence" value="ECO:0007669"/>
    <property type="project" value="TreeGrafter"/>
</dbReference>
<evidence type="ECO:0000313" key="9">
    <source>
        <dbReference type="EMBL" id="OAL31104.1"/>
    </source>
</evidence>
<reference evidence="9 10" key="1">
    <citation type="submission" date="2016-03" db="EMBL/GenBank/DDBJ databases">
        <title>The draft genome sequence of Fonsecaea nubica causative agent of cutaneous subcutaneous infection in human host.</title>
        <authorList>
            <person name="Costa F."/>
            <person name="Sybren D.H."/>
            <person name="Raittz R.T."/>
            <person name="Weiss V.A."/>
            <person name="Leao A.C."/>
            <person name="Gomes R."/>
            <person name="De Souza E.M."/>
            <person name="Pedrosa F.O."/>
            <person name="Steffens M.B."/>
            <person name="Bombassaro A."/>
            <person name="Tadra-Sfeir M.Z."/>
            <person name="Moreno L.F."/>
            <person name="Najafzadeh M.J."/>
            <person name="Felipe M.S."/>
            <person name="Teixeira M."/>
            <person name="Sun J."/>
            <person name="Xi L."/>
            <person name="Castro M.A."/>
            <person name="Vicente V.A."/>
        </authorList>
    </citation>
    <scope>NUCLEOTIDE SEQUENCE [LARGE SCALE GENOMIC DNA]</scope>
    <source>
        <strain evidence="9 10">CBS 269.64</strain>
    </source>
</reference>
<dbReference type="PANTHER" id="PTHR42780:SF1">
    <property type="entry name" value="ISOLEUCINE--TRNA LIGASE, CYTOPLASMIC"/>
    <property type="match status" value="1"/>
</dbReference>
<dbReference type="GeneID" id="34591839"/>
<feature type="transmembrane region" description="Helical" evidence="7">
    <location>
        <begin position="86"/>
        <end position="109"/>
    </location>
</feature>
<keyword evidence="3" id="KW-0067">ATP-binding</keyword>
<dbReference type="InterPro" id="IPR014729">
    <property type="entry name" value="Rossmann-like_a/b/a_fold"/>
</dbReference>
<dbReference type="InterPro" id="IPR023586">
    <property type="entry name" value="Ile-tRNA-ligase_type2"/>
</dbReference>
<dbReference type="PANTHER" id="PTHR42780">
    <property type="entry name" value="SOLEUCYL-TRNA SYNTHETASE"/>
    <property type="match status" value="1"/>
</dbReference>
<dbReference type="Pfam" id="PF00133">
    <property type="entry name" value="tRNA-synt_1"/>
    <property type="match status" value="1"/>
</dbReference>
<evidence type="ECO:0000259" key="8">
    <source>
        <dbReference type="Pfam" id="PF00133"/>
    </source>
</evidence>
<keyword evidence="5" id="KW-0030">Aminoacyl-tRNA synthetase</keyword>
<dbReference type="AlphaFoldDB" id="A0A178CP84"/>
<dbReference type="GO" id="GO:0004822">
    <property type="term" value="F:isoleucine-tRNA ligase activity"/>
    <property type="evidence" value="ECO:0007669"/>
    <property type="project" value="InterPro"/>
</dbReference>
<dbReference type="Gene3D" id="3.40.50.620">
    <property type="entry name" value="HUPs"/>
    <property type="match status" value="1"/>
</dbReference>
<keyword evidence="4" id="KW-0648">Protein biosynthesis</keyword>